<feature type="transmembrane region" description="Helical" evidence="1">
    <location>
        <begin position="16"/>
        <end position="33"/>
    </location>
</feature>
<gene>
    <name evidence="2" type="ORF">ANACOL_04200</name>
</gene>
<dbReference type="AlphaFoldDB" id="B0PHB0"/>
<dbReference type="HOGENOM" id="CLU_3179457_0_0_9"/>
<name>B0PHB0_9FIRM</name>
<keyword evidence="1" id="KW-0812">Transmembrane</keyword>
<sequence length="46" mass="5395">MFISFSATHARQTDRSIIITIYLVIVPGFRYIIDETMGLQWSQMIM</sequence>
<evidence type="ECO:0000313" key="3">
    <source>
        <dbReference type="Proteomes" id="UP000003803"/>
    </source>
</evidence>
<organism evidence="2 3">
    <name type="scientific">Anaerotruncus colihominis DSM 17241</name>
    <dbReference type="NCBI Taxonomy" id="445972"/>
    <lineage>
        <taxon>Bacteria</taxon>
        <taxon>Bacillati</taxon>
        <taxon>Bacillota</taxon>
        <taxon>Clostridia</taxon>
        <taxon>Eubacteriales</taxon>
        <taxon>Oscillospiraceae</taxon>
        <taxon>Anaerotruncus</taxon>
    </lineage>
</organism>
<evidence type="ECO:0000256" key="1">
    <source>
        <dbReference type="SAM" id="Phobius"/>
    </source>
</evidence>
<keyword evidence="1" id="KW-1133">Transmembrane helix</keyword>
<accession>B0PHB0</accession>
<reference evidence="2" key="2">
    <citation type="submission" date="2013-09" db="EMBL/GenBank/DDBJ databases">
        <title>Draft genome sequence of Anaerotruncus colihominis(DSM 17241).</title>
        <authorList>
            <person name="Sudarsanam P."/>
            <person name="Ley R."/>
            <person name="Guruge J."/>
            <person name="Turnbaugh P.J."/>
            <person name="Mahowald M."/>
            <person name="Liep D."/>
            <person name="Gordon J."/>
        </authorList>
    </citation>
    <scope>NUCLEOTIDE SEQUENCE</scope>
    <source>
        <strain evidence="2">DSM 17241</strain>
    </source>
</reference>
<reference evidence="2" key="1">
    <citation type="submission" date="2007-11" db="EMBL/GenBank/DDBJ databases">
        <authorList>
            <person name="Fulton L."/>
            <person name="Clifton S."/>
            <person name="Fulton B."/>
            <person name="Xu J."/>
            <person name="Minx P."/>
            <person name="Pepin K.H."/>
            <person name="Johnson M."/>
            <person name="Thiruvilangam P."/>
            <person name="Bhonagiri V."/>
            <person name="Nash W.E."/>
            <person name="Mardis E.R."/>
            <person name="Wilson R.K."/>
        </authorList>
    </citation>
    <scope>NUCLEOTIDE SEQUENCE [LARGE SCALE GENOMIC DNA]</scope>
    <source>
        <strain evidence="2">DSM 17241</strain>
    </source>
</reference>
<protein>
    <submittedName>
        <fullName evidence="2">Uncharacterized protein</fullName>
    </submittedName>
</protein>
<keyword evidence="1" id="KW-0472">Membrane</keyword>
<evidence type="ECO:0000313" key="2">
    <source>
        <dbReference type="EMBL" id="EDS09133.1"/>
    </source>
</evidence>
<proteinExistence type="predicted"/>
<comment type="caution">
    <text evidence="2">The sequence shown here is derived from an EMBL/GenBank/DDBJ whole genome shotgun (WGS) entry which is preliminary data.</text>
</comment>
<dbReference type="EMBL" id="ABGD02000031">
    <property type="protein sequence ID" value="EDS09133.1"/>
    <property type="molecule type" value="Genomic_DNA"/>
</dbReference>
<keyword evidence="3" id="KW-1185">Reference proteome</keyword>
<dbReference type="Proteomes" id="UP000003803">
    <property type="component" value="Unassembled WGS sequence"/>
</dbReference>